<evidence type="ECO:0000313" key="12">
    <source>
        <dbReference type="Proteomes" id="UP000176939"/>
    </source>
</evidence>
<dbReference type="InterPro" id="IPR036621">
    <property type="entry name" value="Anticodon-bd_dom_sf"/>
</dbReference>
<evidence type="ECO:0000256" key="4">
    <source>
        <dbReference type="ARBA" id="ARBA00022840"/>
    </source>
</evidence>
<evidence type="ECO:0000259" key="10">
    <source>
        <dbReference type="PROSITE" id="PS50862"/>
    </source>
</evidence>
<keyword evidence="8" id="KW-0963">Cytoplasm</keyword>
<comment type="similarity">
    <text evidence="1 8">Belongs to the class-II aminoacyl-tRNA synthetase family.</text>
</comment>
<comment type="caution">
    <text evidence="11">The sequence shown here is derived from an EMBL/GenBank/DDBJ whole genome shotgun (WGS) entry which is preliminary data.</text>
</comment>
<dbReference type="PROSITE" id="PS50862">
    <property type="entry name" value="AA_TRNA_LIGASE_II"/>
    <property type="match status" value="1"/>
</dbReference>
<keyword evidence="6 8" id="KW-0030">Aminoacyl-tRNA synthetase</keyword>
<dbReference type="PIRSF" id="PIRSF001549">
    <property type="entry name" value="His-tRNA_synth"/>
    <property type="match status" value="1"/>
</dbReference>
<evidence type="ECO:0000256" key="3">
    <source>
        <dbReference type="ARBA" id="ARBA00022741"/>
    </source>
</evidence>
<dbReference type="CDD" id="cd00859">
    <property type="entry name" value="HisRS_anticodon"/>
    <property type="match status" value="1"/>
</dbReference>
<dbReference type="PANTHER" id="PTHR11476:SF7">
    <property type="entry name" value="HISTIDINE--TRNA LIGASE"/>
    <property type="match status" value="1"/>
</dbReference>
<dbReference type="EC" id="6.1.1.21" evidence="8"/>
<name>A0A1F7X0V0_9BACT</name>
<dbReference type="SUPFAM" id="SSF55681">
    <property type="entry name" value="Class II aaRS and biotin synthetases"/>
    <property type="match status" value="1"/>
</dbReference>
<evidence type="ECO:0000256" key="9">
    <source>
        <dbReference type="PIRSR" id="PIRSR001549-1"/>
    </source>
</evidence>
<proteinExistence type="inferred from homology"/>
<dbReference type="Proteomes" id="UP000176939">
    <property type="component" value="Unassembled WGS sequence"/>
</dbReference>
<dbReference type="GO" id="GO:0005737">
    <property type="term" value="C:cytoplasm"/>
    <property type="evidence" value="ECO:0007669"/>
    <property type="project" value="UniProtKB-SubCell"/>
</dbReference>
<reference evidence="11 12" key="1">
    <citation type="journal article" date="2016" name="Nat. Commun.">
        <title>Thousands of microbial genomes shed light on interconnected biogeochemical processes in an aquifer system.</title>
        <authorList>
            <person name="Anantharaman K."/>
            <person name="Brown C.T."/>
            <person name="Hug L.A."/>
            <person name="Sharon I."/>
            <person name="Castelle C.J."/>
            <person name="Probst A.J."/>
            <person name="Thomas B.C."/>
            <person name="Singh A."/>
            <person name="Wilkins M.J."/>
            <person name="Karaoz U."/>
            <person name="Brodie E.L."/>
            <person name="Williams K.H."/>
            <person name="Hubbard S.S."/>
            <person name="Banfield J.F."/>
        </authorList>
    </citation>
    <scope>NUCLEOTIDE SEQUENCE [LARGE SCALE GENOMIC DNA]</scope>
</reference>
<dbReference type="InterPro" id="IPR004516">
    <property type="entry name" value="HisRS/HisZ"/>
</dbReference>
<sequence length="413" mass="46576">MDKSKTRILKGFRDFLPEKMYIRNRVISILREVFESFGFSELATPTLEYQEVLLGKYGEEAEKLMYLFKDQGERGVGLKYDLTVPLSRVMADYPNLPIPFKRYQIQPIFRAEKPQKGRYREVYQCDVDTIGSSSNVADAEILAIISTCLNKLNFTDYKIRLNSRKVLFNLIEKAGIKADKSQTILRSIDKLDKKNQSEVEKELADKGLSKETITKLFANLKSAEMDDDLKEIISLANKMGAKNIEFDPILVRGLDYYTGSIFETVVKKPKIGSITGGGRFDNLIEKLGGPDLPAVGTTIGLDRICDCIEELNLWPNIASSPTKVLVTVFSKALFSNSLDLAKILRNKGINCELYPSLEKLDKQLKYADKKGIPWVIIIGSDEAEKEVVTLKNLEAKSQDTMKLEKAIDIIKAS</sequence>
<keyword evidence="3 8" id="KW-0547">Nucleotide-binding</keyword>
<dbReference type="InterPro" id="IPR033656">
    <property type="entry name" value="HisRS_anticodon"/>
</dbReference>
<dbReference type="InterPro" id="IPR006195">
    <property type="entry name" value="aa-tRNA-synth_II"/>
</dbReference>
<feature type="binding site" evidence="9">
    <location>
        <begin position="81"/>
        <end position="83"/>
    </location>
    <ligand>
        <name>L-histidine</name>
        <dbReference type="ChEBI" id="CHEBI:57595"/>
    </ligand>
</feature>
<dbReference type="InterPro" id="IPR015807">
    <property type="entry name" value="His-tRNA-ligase"/>
</dbReference>
<dbReference type="EMBL" id="MGFQ01000038">
    <property type="protein sequence ID" value="OGM08702.1"/>
    <property type="molecule type" value="Genomic_DNA"/>
</dbReference>
<dbReference type="CDD" id="cd00773">
    <property type="entry name" value="HisRS-like_core"/>
    <property type="match status" value="1"/>
</dbReference>
<evidence type="ECO:0000256" key="7">
    <source>
        <dbReference type="ARBA" id="ARBA00047639"/>
    </source>
</evidence>
<protein>
    <recommendedName>
        <fullName evidence="8">Histidine--tRNA ligase</fullName>
        <ecNumber evidence="8">6.1.1.21</ecNumber>
    </recommendedName>
    <alternativeName>
        <fullName evidence="8">Histidyl-tRNA synthetase</fullName>
        <shortName evidence="8">HisRS</shortName>
    </alternativeName>
</protein>
<keyword evidence="2 8" id="KW-0436">Ligase</keyword>
<dbReference type="SUPFAM" id="SSF52954">
    <property type="entry name" value="Class II aaRS ABD-related"/>
    <property type="match status" value="1"/>
</dbReference>
<dbReference type="NCBIfam" id="TIGR00442">
    <property type="entry name" value="hisS"/>
    <property type="match status" value="1"/>
</dbReference>
<dbReference type="Pfam" id="PF03129">
    <property type="entry name" value="HGTP_anticodon"/>
    <property type="match status" value="1"/>
</dbReference>
<evidence type="ECO:0000313" key="11">
    <source>
        <dbReference type="EMBL" id="OGM08702.1"/>
    </source>
</evidence>
<feature type="binding site" evidence="9">
    <location>
        <position position="252"/>
    </location>
    <ligand>
        <name>L-histidine</name>
        <dbReference type="ChEBI" id="CHEBI:57595"/>
    </ligand>
</feature>
<feature type="binding site" evidence="9">
    <location>
        <position position="128"/>
    </location>
    <ligand>
        <name>L-histidine</name>
        <dbReference type="ChEBI" id="CHEBI:57595"/>
    </ligand>
</feature>
<dbReference type="Gene3D" id="3.30.930.10">
    <property type="entry name" value="Bira Bifunctional Protein, Domain 2"/>
    <property type="match status" value="1"/>
</dbReference>
<organism evidence="11 12">
    <name type="scientific">Candidatus Woesebacteria bacterium RBG_13_36_22</name>
    <dbReference type="NCBI Taxonomy" id="1802478"/>
    <lineage>
        <taxon>Bacteria</taxon>
        <taxon>Candidatus Woeseibacteriota</taxon>
    </lineage>
</organism>
<dbReference type="AlphaFoldDB" id="A0A1F7X0V0"/>
<dbReference type="GO" id="GO:0006427">
    <property type="term" value="P:histidyl-tRNA aminoacylation"/>
    <property type="evidence" value="ECO:0007669"/>
    <property type="project" value="UniProtKB-UniRule"/>
</dbReference>
<evidence type="ECO:0000256" key="6">
    <source>
        <dbReference type="ARBA" id="ARBA00023146"/>
    </source>
</evidence>
<dbReference type="InterPro" id="IPR004154">
    <property type="entry name" value="Anticodon-bd"/>
</dbReference>
<keyword evidence="5 8" id="KW-0648">Protein biosynthesis</keyword>
<dbReference type="Gene3D" id="3.40.50.800">
    <property type="entry name" value="Anticodon-binding domain"/>
    <property type="match status" value="1"/>
</dbReference>
<dbReference type="Pfam" id="PF13393">
    <property type="entry name" value="tRNA-synt_His"/>
    <property type="match status" value="1"/>
</dbReference>
<accession>A0A1F7X0V0</accession>
<gene>
    <name evidence="8" type="primary">hisS</name>
    <name evidence="11" type="ORF">A2Z67_00405</name>
</gene>
<feature type="binding site" evidence="9">
    <location>
        <begin position="256"/>
        <end position="257"/>
    </location>
    <ligand>
        <name>L-histidine</name>
        <dbReference type="ChEBI" id="CHEBI:57595"/>
    </ligand>
</feature>
<dbReference type="PANTHER" id="PTHR11476">
    <property type="entry name" value="HISTIDYL-TRNA SYNTHETASE"/>
    <property type="match status" value="1"/>
</dbReference>
<dbReference type="GO" id="GO:0004821">
    <property type="term" value="F:histidine-tRNA ligase activity"/>
    <property type="evidence" value="ECO:0007669"/>
    <property type="project" value="UniProtKB-UniRule"/>
</dbReference>
<comment type="subcellular location">
    <subcellularLocation>
        <location evidence="8">Cytoplasm</location>
    </subcellularLocation>
</comment>
<feature type="domain" description="Aminoacyl-transfer RNA synthetases class-II family profile" evidence="10">
    <location>
        <begin position="1"/>
        <end position="304"/>
    </location>
</feature>
<evidence type="ECO:0000256" key="5">
    <source>
        <dbReference type="ARBA" id="ARBA00022917"/>
    </source>
</evidence>
<dbReference type="HAMAP" id="MF_00127">
    <property type="entry name" value="His_tRNA_synth"/>
    <property type="match status" value="1"/>
</dbReference>
<comment type="catalytic activity">
    <reaction evidence="7 8">
        <text>tRNA(His) + L-histidine + ATP = L-histidyl-tRNA(His) + AMP + diphosphate + H(+)</text>
        <dbReference type="Rhea" id="RHEA:17313"/>
        <dbReference type="Rhea" id="RHEA-COMP:9665"/>
        <dbReference type="Rhea" id="RHEA-COMP:9689"/>
        <dbReference type="ChEBI" id="CHEBI:15378"/>
        <dbReference type="ChEBI" id="CHEBI:30616"/>
        <dbReference type="ChEBI" id="CHEBI:33019"/>
        <dbReference type="ChEBI" id="CHEBI:57595"/>
        <dbReference type="ChEBI" id="CHEBI:78442"/>
        <dbReference type="ChEBI" id="CHEBI:78527"/>
        <dbReference type="ChEBI" id="CHEBI:456215"/>
        <dbReference type="EC" id="6.1.1.21"/>
    </reaction>
</comment>
<dbReference type="InterPro" id="IPR041715">
    <property type="entry name" value="HisRS-like_core"/>
</dbReference>
<dbReference type="InterPro" id="IPR045864">
    <property type="entry name" value="aa-tRNA-synth_II/BPL/LPL"/>
</dbReference>
<evidence type="ECO:0000256" key="2">
    <source>
        <dbReference type="ARBA" id="ARBA00022598"/>
    </source>
</evidence>
<comment type="subunit">
    <text evidence="8">Homodimer.</text>
</comment>
<feature type="binding site" evidence="9">
    <location>
        <position position="110"/>
    </location>
    <ligand>
        <name>L-histidine</name>
        <dbReference type="ChEBI" id="CHEBI:57595"/>
    </ligand>
</feature>
<evidence type="ECO:0000256" key="8">
    <source>
        <dbReference type="HAMAP-Rule" id="MF_00127"/>
    </source>
</evidence>
<evidence type="ECO:0000256" key="1">
    <source>
        <dbReference type="ARBA" id="ARBA00008226"/>
    </source>
</evidence>
<feature type="binding site" evidence="9">
    <location>
        <position position="124"/>
    </location>
    <ligand>
        <name>L-histidine</name>
        <dbReference type="ChEBI" id="CHEBI:57595"/>
    </ligand>
</feature>
<dbReference type="GO" id="GO:0005524">
    <property type="term" value="F:ATP binding"/>
    <property type="evidence" value="ECO:0007669"/>
    <property type="project" value="UniProtKB-UniRule"/>
</dbReference>
<keyword evidence="4 8" id="KW-0067">ATP-binding</keyword>